<dbReference type="PROSITE" id="PS50005">
    <property type="entry name" value="TPR"/>
    <property type="match status" value="1"/>
</dbReference>
<dbReference type="Gene3D" id="1.25.40.10">
    <property type="entry name" value="Tetratricopeptide repeat domain"/>
    <property type="match status" value="1"/>
</dbReference>
<dbReference type="InterPro" id="IPR011990">
    <property type="entry name" value="TPR-like_helical_dom_sf"/>
</dbReference>
<dbReference type="Gene3D" id="2.170.270.10">
    <property type="entry name" value="SET domain"/>
    <property type="match status" value="1"/>
</dbReference>
<dbReference type="SUPFAM" id="SSF48452">
    <property type="entry name" value="TPR-like"/>
    <property type="match status" value="1"/>
</dbReference>
<dbReference type="PANTHER" id="PTHR47643:SF2">
    <property type="entry name" value="TPR DOMAIN PROTEIN (AFU_ORTHOLOGUE AFUA_5G12710)"/>
    <property type="match status" value="1"/>
</dbReference>
<reference evidence="4" key="1">
    <citation type="submission" date="2022-11" db="UniProtKB">
        <authorList>
            <consortium name="WormBaseParasite"/>
        </authorList>
    </citation>
    <scope>IDENTIFICATION</scope>
</reference>
<keyword evidence="3" id="KW-1185">Reference proteome</keyword>
<dbReference type="InterPro" id="IPR001214">
    <property type="entry name" value="SET_dom"/>
</dbReference>
<dbReference type="SUPFAM" id="SSF82199">
    <property type="entry name" value="SET domain"/>
    <property type="match status" value="1"/>
</dbReference>
<dbReference type="PROSITE" id="PS50280">
    <property type="entry name" value="SET"/>
    <property type="match status" value="1"/>
</dbReference>
<organism evidence="3 4">
    <name type="scientific">Panagrolaimus superbus</name>
    <dbReference type="NCBI Taxonomy" id="310955"/>
    <lineage>
        <taxon>Eukaryota</taxon>
        <taxon>Metazoa</taxon>
        <taxon>Ecdysozoa</taxon>
        <taxon>Nematoda</taxon>
        <taxon>Chromadorea</taxon>
        <taxon>Rhabditida</taxon>
        <taxon>Tylenchina</taxon>
        <taxon>Panagrolaimomorpha</taxon>
        <taxon>Panagrolaimoidea</taxon>
        <taxon>Panagrolaimidae</taxon>
        <taxon>Panagrolaimus</taxon>
    </lineage>
</organism>
<feature type="domain" description="SET" evidence="2">
    <location>
        <begin position="22"/>
        <end position="112"/>
    </location>
</feature>
<sequence length="281" mass="32547">MLEVIRTIENLQKNPQRAKEVYNLYFGDSTDGEEISAGVIDAARIAQICAYNCFSSDDSVRMLNENCHLFILPSYFNHSCIANAHRNIYGDVMVIHASTNIKKGDEICLAYIHPLTHDRKKSLNCWNFTCQCYLCKADAKDEQCSKRSHIFNEFVKYSTNQNAPQTVTEKREALLKQMRKTYDNQNKFKIHLAKMLTDLSSNYFDMGNTKRCIKYLEEVINLMQDPLEYVLEDVRVNLGICYYSNGETSKAKEMMQKAFELSICNDMDHFKLIYPEVAKLI</sequence>
<evidence type="ECO:0000313" key="3">
    <source>
        <dbReference type="Proteomes" id="UP000887577"/>
    </source>
</evidence>
<dbReference type="WBParaSite" id="PSU_v2.g1794.t1">
    <property type="protein sequence ID" value="PSU_v2.g1794.t1"/>
    <property type="gene ID" value="PSU_v2.g1794"/>
</dbReference>
<dbReference type="PANTHER" id="PTHR47643">
    <property type="entry name" value="TPR DOMAIN PROTEIN (AFU_ORTHOLOGUE AFUA_5G12710)"/>
    <property type="match status" value="1"/>
</dbReference>
<evidence type="ECO:0000313" key="4">
    <source>
        <dbReference type="WBParaSite" id="PSU_v2.g1794.t1"/>
    </source>
</evidence>
<dbReference type="Proteomes" id="UP000887577">
    <property type="component" value="Unplaced"/>
</dbReference>
<evidence type="ECO:0000256" key="1">
    <source>
        <dbReference type="PROSITE-ProRule" id="PRU00339"/>
    </source>
</evidence>
<name>A0A914YKT8_9BILA</name>
<evidence type="ECO:0000259" key="2">
    <source>
        <dbReference type="PROSITE" id="PS50280"/>
    </source>
</evidence>
<dbReference type="Pfam" id="PF00856">
    <property type="entry name" value="SET"/>
    <property type="match status" value="1"/>
</dbReference>
<dbReference type="Pfam" id="PF13181">
    <property type="entry name" value="TPR_8"/>
    <property type="match status" value="2"/>
</dbReference>
<dbReference type="CDD" id="cd20071">
    <property type="entry name" value="SET_SMYD"/>
    <property type="match status" value="1"/>
</dbReference>
<accession>A0A914YKT8</accession>
<dbReference type="InterPro" id="IPR053209">
    <property type="entry name" value="Gramillin-biosynth_MTr"/>
</dbReference>
<dbReference type="InterPro" id="IPR019734">
    <property type="entry name" value="TPR_rpt"/>
</dbReference>
<protein>
    <submittedName>
        <fullName evidence="4">SET domain-containing protein</fullName>
    </submittedName>
</protein>
<dbReference type="AlphaFoldDB" id="A0A914YKT8"/>
<feature type="repeat" description="TPR" evidence="1">
    <location>
        <begin position="232"/>
        <end position="265"/>
    </location>
</feature>
<proteinExistence type="predicted"/>
<dbReference type="InterPro" id="IPR046341">
    <property type="entry name" value="SET_dom_sf"/>
</dbReference>
<keyword evidence="1" id="KW-0802">TPR repeat</keyword>